<dbReference type="EMBL" id="CP032452">
    <property type="protein sequence ID" value="QEZ70235.1"/>
    <property type="molecule type" value="Genomic_DNA"/>
</dbReference>
<protein>
    <submittedName>
        <fullName evidence="1">YlbF family regulator</fullName>
    </submittedName>
</protein>
<name>A0A5P3XIV6_PARBF</name>
<dbReference type="Proteomes" id="UP000326961">
    <property type="component" value="Chromosome"/>
</dbReference>
<gene>
    <name evidence="1" type="ORF">D4A35_15530</name>
</gene>
<proteinExistence type="predicted"/>
<organism evidence="1 2">
    <name type="scientific">Paraclostridium bifermentans</name>
    <name type="common">Clostridium bifermentans</name>
    <dbReference type="NCBI Taxonomy" id="1490"/>
    <lineage>
        <taxon>Bacteria</taxon>
        <taxon>Bacillati</taxon>
        <taxon>Bacillota</taxon>
        <taxon>Clostridia</taxon>
        <taxon>Peptostreptococcales</taxon>
        <taxon>Peptostreptococcaceae</taxon>
        <taxon>Paraclostridium</taxon>
    </lineage>
</organism>
<evidence type="ECO:0000313" key="1">
    <source>
        <dbReference type="EMBL" id="QEZ70235.1"/>
    </source>
</evidence>
<dbReference type="AlphaFoldDB" id="A0A5P3XIV6"/>
<dbReference type="Pfam" id="PF06133">
    <property type="entry name" value="Com_YlbF"/>
    <property type="match status" value="1"/>
</dbReference>
<sequence>MNINDKAKDLALCIRNTSEFKAMNKAKKDLDRNSTLRKQFDEYVKKKNLIYSRYKIEDASKKISQLNRDYDKFFNHPLVSNYMNANRNFNMMMENLYKQIESELTK</sequence>
<dbReference type="RefSeq" id="WP_150887127.1">
    <property type="nucleotide sequence ID" value="NZ_CP032452.1"/>
</dbReference>
<dbReference type="InterPro" id="IPR010368">
    <property type="entry name" value="Com_YlbF"/>
</dbReference>
<dbReference type="InterPro" id="IPR023378">
    <property type="entry name" value="YheA/YmcA-like_dom_sf"/>
</dbReference>
<reference evidence="1 2" key="1">
    <citation type="submission" date="2018-09" db="EMBL/GenBank/DDBJ databases">
        <title>A clostridial neurotoxin that targets Anopheles mosquitoes.</title>
        <authorList>
            <person name="Contreras E."/>
            <person name="Masuyer G."/>
            <person name="Qureshi N."/>
            <person name="Chawla S."/>
            <person name="Lim H.L."/>
            <person name="Chen J."/>
            <person name="Stenmark P."/>
            <person name="Gill S."/>
        </authorList>
    </citation>
    <scope>NUCLEOTIDE SEQUENCE [LARGE SCALE GENOMIC DNA]</scope>
    <source>
        <strain evidence="1 2">Cbm</strain>
    </source>
</reference>
<evidence type="ECO:0000313" key="2">
    <source>
        <dbReference type="Proteomes" id="UP000326961"/>
    </source>
</evidence>
<accession>A0A5P3XIV6</accession>
<dbReference type="Gene3D" id="1.20.1500.10">
    <property type="entry name" value="YheA/YmcA-like"/>
    <property type="match status" value="1"/>
</dbReference>
<dbReference type="SUPFAM" id="SSF158622">
    <property type="entry name" value="YheA/YmcA-like"/>
    <property type="match status" value="1"/>
</dbReference>